<evidence type="ECO:0000313" key="2">
    <source>
        <dbReference type="EMBL" id="VEP12859.1"/>
    </source>
</evidence>
<protein>
    <submittedName>
        <fullName evidence="2">Uncharacterized protein</fullName>
    </submittedName>
</protein>
<sequence>MLDILLLNYKQLIFSIMFWMLLLSFYLYMYQNIGDLRYKIILKIFRGTTIRLKIKQA</sequence>
<reference evidence="2 3" key="1">
    <citation type="submission" date="2019-01" db="EMBL/GenBank/DDBJ databases">
        <authorList>
            <person name="Brito A."/>
        </authorList>
    </citation>
    <scope>NUCLEOTIDE SEQUENCE [LARGE SCALE GENOMIC DNA]</scope>
    <source>
        <strain evidence="2">1</strain>
    </source>
</reference>
<accession>A0A563VN46</accession>
<keyword evidence="3" id="KW-1185">Reference proteome</keyword>
<keyword evidence="1" id="KW-0812">Transmembrane</keyword>
<feature type="transmembrane region" description="Helical" evidence="1">
    <location>
        <begin position="12"/>
        <end position="30"/>
    </location>
</feature>
<dbReference type="AlphaFoldDB" id="A0A563VN46"/>
<evidence type="ECO:0000256" key="1">
    <source>
        <dbReference type="SAM" id="Phobius"/>
    </source>
</evidence>
<dbReference type="EMBL" id="CAACVJ010000078">
    <property type="protein sequence ID" value="VEP12859.1"/>
    <property type="molecule type" value="Genomic_DNA"/>
</dbReference>
<organism evidence="2 3">
    <name type="scientific">Hyella patelloides LEGE 07179</name>
    <dbReference type="NCBI Taxonomy" id="945734"/>
    <lineage>
        <taxon>Bacteria</taxon>
        <taxon>Bacillati</taxon>
        <taxon>Cyanobacteriota</taxon>
        <taxon>Cyanophyceae</taxon>
        <taxon>Pleurocapsales</taxon>
        <taxon>Hyellaceae</taxon>
        <taxon>Hyella</taxon>
    </lineage>
</organism>
<keyword evidence="1" id="KW-1133">Transmembrane helix</keyword>
<dbReference type="Proteomes" id="UP000320055">
    <property type="component" value="Unassembled WGS sequence"/>
</dbReference>
<evidence type="ECO:0000313" key="3">
    <source>
        <dbReference type="Proteomes" id="UP000320055"/>
    </source>
</evidence>
<proteinExistence type="predicted"/>
<gene>
    <name evidence="2" type="ORF">H1P_1690008</name>
</gene>
<name>A0A563VN46_9CYAN</name>
<keyword evidence="1" id="KW-0472">Membrane</keyword>